<dbReference type="AlphaFoldDB" id="B2VZ47"/>
<dbReference type="HOGENOM" id="CLU_2942875_0_0_1"/>
<name>B2VZ47_PYRTR</name>
<reference evidence="2" key="1">
    <citation type="journal article" date="2013" name="G3 (Bethesda)">
        <title>Comparative genomics of a plant-pathogenic fungus, Pyrenophora tritici-repentis, reveals transduplication and the impact of repeat elements on pathogenicity and population divergence.</title>
        <authorList>
            <person name="Manning V.A."/>
            <person name="Pandelova I."/>
            <person name="Dhillon B."/>
            <person name="Wilhelm L.J."/>
            <person name="Goodwin S.B."/>
            <person name="Berlin A.M."/>
            <person name="Figueroa M."/>
            <person name="Freitag M."/>
            <person name="Hane J.K."/>
            <person name="Henrissat B."/>
            <person name="Holman W.H."/>
            <person name="Kodira C.D."/>
            <person name="Martin J."/>
            <person name="Oliver R.P."/>
            <person name="Robbertse B."/>
            <person name="Schackwitz W."/>
            <person name="Schwartz D.C."/>
            <person name="Spatafora J.W."/>
            <person name="Turgeon B.G."/>
            <person name="Yandava C."/>
            <person name="Young S."/>
            <person name="Zhou S."/>
            <person name="Zeng Q."/>
            <person name="Grigoriev I.V."/>
            <person name="Ma L.-J."/>
            <person name="Ciuffetti L.M."/>
        </authorList>
    </citation>
    <scope>NUCLEOTIDE SEQUENCE [LARGE SCALE GENOMIC DNA]</scope>
    <source>
        <strain evidence="2">Pt-1C-BFP</strain>
    </source>
</reference>
<sequence length="60" mass="6474">MHLHNRVYLTATLDQAPQSGNCCAGCAWNSYCNGRGGITYYCPSVSGTRCNLKGPSQPCF</sequence>
<dbReference type="GeneID" id="6340910"/>
<dbReference type="KEGG" id="ptrr:6340910"/>
<dbReference type="RefSeq" id="XP_001933020.2">
    <property type="nucleotide sequence ID" value="XM_001932985.2"/>
</dbReference>
<evidence type="ECO:0000313" key="1">
    <source>
        <dbReference type="EMBL" id="EDU45210.1"/>
    </source>
</evidence>
<dbReference type="EMBL" id="DS231616">
    <property type="protein sequence ID" value="EDU45210.1"/>
    <property type="molecule type" value="Genomic_DNA"/>
</dbReference>
<dbReference type="InParanoid" id="B2VZ47"/>
<accession>B2VZ47</accession>
<proteinExistence type="predicted"/>
<dbReference type="Proteomes" id="UP000001471">
    <property type="component" value="Unassembled WGS sequence"/>
</dbReference>
<evidence type="ECO:0000313" key="2">
    <source>
        <dbReference type="Proteomes" id="UP000001471"/>
    </source>
</evidence>
<organism evidence="1 2">
    <name type="scientific">Pyrenophora tritici-repentis (strain Pt-1C-BFP)</name>
    <name type="common">Wheat tan spot fungus</name>
    <name type="synonym">Drechslera tritici-repentis</name>
    <dbReference type="NCBI Taxonomy" id="426418"/>
    <lineage>
        <taxon>Eukaryota</taxon>
        <taxon>Fungi</taxon>
        <taxon>Dikarya</taxon>
        <taxon>Ascomycota</taxon>
        <taxon>Pezizomycotina</taxon>
        <taxon>Dothideomycetes</taxon>
        <taxon>Pleosporomycetidae</taxon>
        <taxon>Pleosporales</taxon>
        <taxon>Pleosporineae</taxon>
        <taxon>Pleosporaceae</taxon>
        <taxon>Pyrenophora</taxon>
    </lineage>
</organism>
<protein>
    <submittedName>
        <fullName evidence="1">Uncharacterized protein</fullName>
    </submittedName>
</protein>
<gene>
    <name evidence="1" type="ORF">PTRG_02687</name>
</gene>